<organism evidence="2">
    <name type="scientific">Castor canadensis</name>
    <name type="common">American beaver</name>
    <dbReference type="NCBI Taxonomy" id="51338"/>
    <lineage>
        <taxon>Eukaryota</taxon>
        <taxon>Metazoa</taxon>
        <taxon>Chordata</taxon>
        <taxon>Craniata</taxon>
        <taxon>Vertebrata</taxon>
        <taxon>Euteleostomi</taxon>
        <taxon>Mammalia</taxon>
        <taxon>Eutheria</taxon>
        <taxon>Euarchontoglires</taxon>
        <taxon>Glires</taxon>
        <taxon>Rodentia</taxon>
        <taxon>Castorimorpha</taxon>
        <taxon>Castoridae</taxon>
        <taxon>Castor</taxon>
    </lineage>
</organism>
<protein>
    <submittedName>
        <fullName evidence="2">Uncharacterized protein</fullName>
    </submittedName>
</protein>
<accession>A0A8C0WBF0</accession>
<proteinExistence type="predicted"/>
<sequence length="39" mass="4174">MAMGSGGAGSEPEESVLFRRGTGQGFRQNQKEGKCSHFN</sequence>
<evidence type="ECO:0000313" key="2">
    <source>
        <dbReference type="Ensembl" id="ENSCCNP00000007444.1"/>
    </source>
</evidence>
<evidence type="ECO:0000256" key="1">
    <source>
        <dbReference type="SAM" id="MobiDB-lite"/>
    </source>
</evidence>
<name>A0A8C0WBF0_CASCN</name>
<gene>
    <name evidence="2" type="primary">LOC109697427</name>
</gene>
<feature type="region of interest" description="Disordered" evidence="1">
    <location>
        <begin position="1"/>
        <end position="39"/>
    </location>
</feature>
<dbReference type="Ensembl" id="ENSCCNT00000009868.1">
    <property type="protein sequence ID" value="ENSCCNP00000007444.1"/>
    <property type="gene ID" value="ENSCCNG00000007932.1"/>
</dbReference>
<reference evidence="2" key="1">
    <citation type="submission" date="2023-09" db="UniProtKB">
        <authorList>
            <consortium name="Ensembl"/>
        </authorList>
    </citation>
    <scope>IDENTIFICATION</scope>
</reference>
<dbReference type="AlphaFoldDB" id="A0A8C0WBF0"/>
<feature type="compositionally biased region" description="Basic and acidic residues" evidence="1">
    <location>
        <begin position="29"/>
        <end position="39"/>
    </location>
</feature>